<reference evidence="4 5" key="1">
    <citation type="submission" date="2021-02" db="EMBL/GenBank/DDBJ databases">
        <title>Genome assembly of Pseudopithomyces chartarum.</title>
        <authorList>
            <person name="Jauregui R."/>
            <person name="Singh J."/>
            <person name="Voisey C."/>
        </authorList>
    </citation>
    <scope>NUCLEOTIDE SEQUENCE [LARGE SCALE GENOMIC DNA]</scope>
    <source>
        <strain evidence="4 5">AGR01</strain>
    </source>
</reference>
<evidence type="ECO:0000259" key="3">
    <source>
        <dbReference type="Pfam" id="PF00135"/>
    </source>
</evidence>
<evidence type="ECO:0000256" key="1">
    <source>
        <dbReference type="ARBA" id="ARBA00005964"/>
    </source>
</evidence>
<dbReference type="PANTHER" id="PTHR43142:SF1">
    <property type="entry name" value="CARBOXYLIC ESTER HYDROLASE"/>
    <property type="match status" value="1"/>
</dbReference>
<sequence>MSQSPEPRPETPLYRDPLGTIYNNFGVFRGKEVGGVYQYLGIRYAQVATQLSAPELIHFYDEVVDCTKYGPRAPAVDASLFEQEVMIQKVIDDDPSPEMSGTKCLNLNITVPGVGVEAKLPVLVWIHGGGFIMGGNYLPHWDPVRLVKMSEEYGTPVIVVSVKYGGPDEMSILTHLFSTTPLFNQAIAMSGTPLMLKPLTPEEAEKSYEQVISALGLENATTEERIHYLLRMAPEELVARTPAEAQLSPFVDGALIPEALTFDSFSTNLDATLYQMFGINEPGSLSSSTPPRLKSNINLPGSNWCKNLLIGDCQTDGSVFTLMGLSPLRHNLASTLYTSFTRTLDETSATKILTSYNIYPDTPDDAAFTSAIDMATDIAYYAPALTYAGCYPGTTYLYHFNERNPFPGAFEGLSSHYLDAVYLFQNYNAHAPHPTPQPTKPLAIVTGAGSGIGLAIATHLLTHSYRVILAERNPHSGAAAASSLGPDAKFIQCDVSDQKSQARMFKEAFEWGDLPLHISLYPETTKLTRFLPSCMTQNPQYTASKYGVIGLVRAAGPILSKQDAITVNAICPAFIPTNLCPPEILPLWPKEHITPMSTALKAIDAILADEEMTGQTIELSQENIYYRKMADWANESQRWIGEESDRIWDVGYGTVPVREEFKS</sequence>
<dbReference type="InterPro" id="IPR036291">
    <property type="entry name" value="NAD(P)-bd_dom_sf"/>
</dbReference>
<evidence type="ECO:0000256" key="2">
    <source>
        <dbReference type="ARBA" id="ARBA00022801"/>
    </source>
</evidence>
<dbReference type="Pfam" id="PF00135">
    <property type="entry name" value="COesterase"/>
    <property type="match status" value="2"/>
</dbReference>
<dbReference type="Proteomes" id="UP001280581">
    <property type="component" value="Unassembled WGS sequence"/>
</dbReference>
<dbReference type="Gene3D" id="3.40.50.1820">
    <property type="entry name" value="alpha/beta hydrolase"/>
    <property type="match status" value="2"/>
</dbReference>
<gene>
    <name evidence="4" type="ORF">GRF29_103g76946</name>
</gene>
<dbReference type="SUPFAM" id="SSF51735">
    <property type="entry name" value="NAD(P)-binding Rossmann-fold domains"/>
    <property type="match status" value="1"/>
</dbReference>
<proteinExistence type="inferred from homology"/>
<dbReference type="EMBL" id="WVTA01000009">
    <property type="protein sequence ID" value="KAK3207170.1"/>
    <property type="molecule type" value="Genomic_DNA"/>
</dbReference>
<dbReference type="SUPFAM" id="SSF53474">
    <property type="entry name" value="alpha/beta-Hydrolases"/>
    <property type="match status" value="1"/>
</dbReference>
<keyword evidence="2" id="KW-0378">Hydrolase</keyword>
<organism evidence="4 5">
    <name type="scientific">Pseudopithomyces chartarum</name>
    <dbReference type="NCBI Taxonomy" id="1892770"/>
    <lineage>
        <taxon>Eukaryota</taxon>
        <taxon>Fungi</taxon>
        <taxon>Dikarya</taxon>
        <taxon>Ascomycota</taxon>
        <taxon>Pezizomycotina</taxon>
        <taxon>Dothideomycetes</taxon>
        <taxon>Pleosporomycetidae</taxon>
        <taxon>Pleosporales</taxon>
        <taxon>Massarineae</taxon>
        <taxon>Didymosphaeriaceae</taxon>
        <taxon>Pseudopithomyces</taxon>
    </lineage>
</organism>
<evidence type="ECO:0000313" key="5">
    <source>
        <dbReference type="Proteomes" id="UP001280581"/>
    </source>
</evidence>
<dbReference type="Gene3D" id="3.40.50.720">
    <property type="entry name" value="NAD(P)-binding Rossmann-like Domain"/>
    <property type="match status" value="2"/>
</dbReference>
<dbReference type="InterPro" id="IPR029058">
    <property type="entry name" value="AB_hydrolase_fold"/>
</dbReference>
<dbReference type="PANTHER" id="PTHR43142">
    <property type="entry name" value="CARBOXYLIC ESTER HYDROLASE"/>
    <property type="match status" value="1"/>
</dbReference>
<feature type="domain" description="Carboxylesterase type B" evidence="3">
    <location>
        <begin position="172"/>
        <end position="429"/>
    </location>
</feature>
<name>A0AAN6RFW8_9PLEO</name>
<dbReference type="InterPro" id="IPR002347">
    <property type="entry name" value="SDR_fam"/>
</dbReference>
<dbReference type="Pfam" id="PF00106">
    <property type="entry name" value="adh_short"/>
    <property type="match status" value="1"/>
</dbReference>
<feature type="domain" description="Carboxylesterase type B" evidence="3">
    <location>
        <begin position="24"/>
        <end position="164"/>
    </location>
</feature>
<protein>
    <recommendedName>
        <fullName evidence="3">Carboxylesterase type B domain-containing protein</fullName>
    </recommendedName>
</protein>
<keyword evidence="5" id="KW-1185">Reference proteome</keyword>
<comment type="similarity">
    <text evidence="1">Belongs to the type-B carboxylesterase/lipase family.</text>
</comment>
<dbReference type="PRINTS" id="PR00081">
    <property type="entry name" value="GDHRDH"/>
</dbReference>
<comment type="caution">
    <text evidence="4">The sequence shown here is derived from an EMBL/GenBank/DDBJ whole genome shotgun (WGS) entry which is preliminary data.</text>
</comment>
<dbReference type="GO" id="GO:0016787">
    <property type="term" value="F:hydrolase activity"/>
    <property type="evidence" value="ECO:0007669"/>
    <property type="project" value="UniProtKB-KW"/>
</dbReference>
<accession>A0AAN6RFW8</accession>
<dbReference type="AlphaFoldDB" id="A0AAN6RFW8"/>
<dbReference type="InterPro" id="IPR002018">
    <property type="entry name" value="CarbesteraseB"/>
</dbReference>
<evidence type="ECO:0000313" key="4">
    <source>
        <dbReference type="EMBL" id="KAK3207170.1"/>
    </source>
</evidence>